<feature type="region of interest" description="Disordered" evidence="1">
    <location>
        <begin position="1"/>
        <end position="26"/>
    </location>
</feature>
<proteinExistence type="predicted"/>
<evidence type="ECO:0000256" key="1">
    <source>
        <dbReference type="SAM" id="MobiDB-lite"/>
    </source>
</evidence>
<sequence>MVPTAPPADGAQVTEQSTTARRRGRTARTQFLRMLARALHDLLGLRAGPRIPADWVGTGALGGVTRSDMGRQAVFSVSLPPDAAAVQTLDTLRGRERALRAGPLDVAALARRVLHLDPGAAVDQDAREELFGLVDRATAAGAATSLATLGAFHLAESGVLAPDRERHFTVGGRRVPGLNWYGDGICELHITQSDHLEVSPNGDLSVVGTTSAPWPTGVPPYVVSADGRHDRVEALLPDGSARELGVDEFVELVAADISREGLPEGTPIVLAVPFAADGYLDLPRELADRTGLTVWAHSGEATLGSGPGGSSSVDTVRRPDVPLGDWIASPPGRTSTTSARSRWTCCAAWSPRTRRPSPG</sequence>
<dbReference type="EMBL" id="JBHVZQ010000076">
    <property type="protein sequence ID" value="MFF1278927.1"/>
    <property type="molecule type" value="Genomic_DNA"/>
</dbReference>
<gene>
    <name evidence="2" type="ORF">ACFVZC_37115</name>
</gene>
<dbReference type="RefSeq" id="WP_388241811.1">
    <property type="nucleotide sequence ID" value="NZ_JBHVZQ010000076.1"/>
</dbReference>
<dbReference type="Proteomes" id="UP001601627">
    <property type="component" value="Unassembled WGS sequence"/>
</dbReference>
<dbReference type="NCBIfam" id="NF012197">
    <property type="entry name" value="lonely_Cys"/>
    <property type="match status" value="1"/>
</dbReference>
<keyword evidence="3" id="KW-1185">Reference proteome</keyword>
<organism evidence="2 3">
    <name type="scientific">Streptomyces marokkonensis</name>
    <dbReference type="NCBI Taxonomy" id="324855"/>
    <lineage>
        <taxon>Bacteria</taxon>
        <taxon>Bacillati</taxon>
        <taxon>Actinomycetota</taxon>
        <taxon>Actinomycetes</taxon>
        <taxon>Kitasatosporales</taxon>
        <taxon>Streptomycetaceae</taxon>
        <taxon>Streptomyces</taxon>
    </lineage>
</organism>
<name>A0ABW6QII0_9ACTN</name>
<evidence type="ECO:0000313" key="2">
    <source>
        <dbReference type="EMBL" id="MFF1278927.1"/>
    </source>
</evidence>
<comment type="caution">
    <text evidence="2">The sequence shown here is derived from an EMBL/GenBank/DDBJ whole genome shotgun (WGS) entry which is preliminary data.</text>
</comment>
<feature type="region of interest" description="Disordered" evidence="1">
    <location>
        <begin position="299"/>
        <end position="341"/>
    </location>
</feature>
<accession>A0ABW6QII0</accession>
<protein>
    <submittedName>
        <fullName evidence="2">Lonely Cys domain-containing protein</fullName>
    </submittedName>
</protein>
<reference evidence="2 3" key="1">
    <citation type="submission" date="2024-09" db="EMBL/GenBank/DDBJ databases">
        <title>The Natural Products Discovery Center: Release of the First 8490 Sequenced Strains for Exploring Actinobacteria Biosynthetic Diversity.</title>
        <authorList>
            <person name="Kalkreuter E."/>
            <person name="Kautsar S.A."/>
            <person name="Yang D."/>
            <person name="Bader C.D."/>
            <person name="Teijaro C.N."/>
            <person name="Fluegel L."/>
            <person name="Davis C.M."/>
            <person name="Simpson J.R."/>
            <person name="Lauterbach L."/>
            <person name="Steele A.D."/>
            <person name="Gui C."/>
            <person name="Meng S."/>
            <person name="Li G."/>
            <person name="Viehrig K."/>
            <person name="Ye F."/>
            <person name="Su P."/>
            <person name="Kiefer A.F."/>
            <person name="Nichols A."/>
            <person name="Cepeda A.J."/>
            <person name="Yan W."/>
            <person name="Fan B."/>
            <person name="Jiang Y."/>
            <person name="Adhikari A."/>
            <person name="Zheng C.-J."/>
            <person name="Schuster L."/>
            <person name="Cowan T.M."/>
            <person name="Smanski M.J."/>
            <person name="Chevrette M.G."/>
            <person name="De Carvalho L.P.S."/>
            <person name="Shen B."/>
        </authorList>
    </citation>
    <scope>NUCLEOTIDE SEQUENCE [LARGE SCALE GENOMIC DNA]</scope>
    <source>
        <strain evidence="2 3">NPDC058328</strain>
    </source>
</reference>
<evidence type="ECO:0000313" key="3">
    <source>
        <dbReference type="Proteomes" id="UP001601627"/>
    </source>
</evidence>